<dbReference type="Gene3D" id="3.30.1490.10">
    <property type="match status" value="1"/>
</dbReference>
<dbReference type="GO" id="GO:0005737">
    <property type="term" value="C:cytoplasm"/>
    <property type="evidence" value="ECO:0007669"/>
    <property type="project" value="UniProtKB-ARBA"/>
</dbReference>
<dbReference type="InterPro" id="IPR000630">
    <property type="entry name" value="Ribosomal_uS8"/>
</dbReference>
<dbReference type="GO" id="GO:0006412">
    <property type="term" value="P:translation"/>
    <property type="evidence" value="ECO:0007669"/>
    <property type="project" value="UniProtKB-UniRule"/>
</dbReference>
<organism evidence="9 10">
    <name type="scientific">Candidatus Magasanikbacteria bacterium RIFOXYC2_FULL_42_28</name>
    <dbReference type="NCBI Taxonomy" id="1798704"/>
    <lineage>
        <taxon>Bacteria</taxon>
        <taxon>Candidatus Magasanikiibacteriota</taxon>
    </lineage>
</organism>
<evidence type="ECO:0000256" key="4">
    <source>
        <dbReference type="ARBA" id="ARBA00022980"/>
    </source>
</evidence>
<dbReference type="SUPFAM" id="SSF56047">
    <property type="entry name" value="Ribosomal protein S8"/>
    <property type="match status" value="1"/>
</dbReference>
<evidence type="ECO:0000313" key="9">
    <source>
        <dbReference type="EMBL" id="OGH87498.1"/>
    </source>
</evidence>
<dbReference type="Pfam" id="PF00410">
    <property type="entry name" value="Ribosomal_S8"/>
    <property type="match status" value="1"/>
</dbReference>
<evidence type="ECO:0000256" key="7">
    <source>
        <dbReference type="HAMAP-Rule" id="MF_01302"/>
    </source>
</evidence>
<dbReference type="Proteomes" id="UP000177907">
    <property type="component" value="Unassembled WGS sequence"/>
</dbReference>
<dbReference type="AlphaFoldDB" id="A0A1F6NUE7"/>
<dbReference type="EMBL" id="MFQZ01000010">
    <property type="protein sequence ID" value="OGH87498.1"/>
    <property type="molecule type" value="Genomic_DNA"/>
</dbReference>
<comment type="subunit">
    <text evidence="7">Part of the 30S ribosomal subunit. Contacts proteins S5 and S12.</text>
</comment>
<protein>
    <recommendedName>
        <fullName evidence="6 7">Small ribosomal subunit protein uS8</fullName>
    </recommendedName>
</protein>
<comment type="function">
    <text evidence="7">One of the primary rRNA binding proteins, it binds directly to 16S rRNA central domain where it helps coordinate assembly of the platform of the 30S subunit.</text>
</comment>
<dbReference type="GO" id="GO:0003735">
    <property type="term" value="F:structural constituent of ribosome"/>
    <property type="evidence" value="ECO:0007669"/>
    <property type="project" value="InterPro"/>
</dbReference>
<dbReference type="STRING" id="1798704.A3J93_03125"/>
<evidence type="ECO:0000256" key="3">
    <source>
        <dbReference type="ARBA" id="ARBA00022884"/>
    </source>
</evidence>
<evidence type="ECO:0000256" key="2">
    <source>
        <dbReference type="ARBA" id="ARBA00022730"/>
    </source>
</evidence>
<dbReference type="PANTHER" id="PTHR11758">
    <property type="entry name" value="40S RIBOSOMAL PROTEIN S15A"/>
    <property type="match status" value="1"/>
</dbReference>
<evidence type="ECO:0000256" key="1">
    <source>
        <dbReference type="ARBA" id="ARBA00006471"/>
    </source>
</evidence>
<dbReference type="InterPro" id="IPR047863">
    <property type="entry name" value="Ribosomal_uS8_CS"/>
</dbReference>
<evidence type="ECO:0000256" key="6">
    <source>
        <dbReference type="ARBA" id="ARBA00035258"/>
    </source>
</evidence>
<dbReference type="GO" id="GO:0005840">
    <property type="term" value="C:ribosome"/>
    <property type="evidence" value="ECO:0007669"/>
    <property type="project" value="UniProtKB-KW"/>
</dbReference>
<sequence>MMTDPIADMLTRIRNAYSVKAKEVEVSHSKVKKSIADILVREGYITGVEERREKHSFLVLNLKYNNGQPALHSIKRVSRPSSRRYVGKDDIGQVLNGYGFLIVTTPKGIMTGSEARKAGVGGEVICEIY</sequence>
<comment type="similarity">
    <text evidence="1 7 8">Belongs to the universal ribosomal protein uS8 family.</text>
</comment>
<keyword evidence="2 7" id="KW-0699">rRNA-binding</keyword>
<dbReference type="NCBIfam" id="NF001109">
    <property type="entry name" value="PRK00136.1"/>
    <property type="match status" value="1"/>
</dbReference>
<dbReference type="FunFam" id="3.30.1370.30:FF:000002">
    <property type="entry name" value="30S ribosomal protein S8"/>
    <property type="match status" value="1"/>
</dbReference>
<dbReference type="FunFam" id="3.30.1490.10:FF:000001">
    <property type="entry name" value="30S ribosomal protein S8"/>
    <property type="match status" value="1"/>
</dbReference>
<name>A0A1F6NUE7_9BACT</name>
<keyword evidence="5 7" id="KW-0687">Ribonucleoprotein</keyword>
<dbReference type="InterPro" id="IPR035987">
    <property type="entry name" value="Ribosomal_uS8_sf"/>
</dbReference>
<accession>A0A1F6NUE7</accession>
<proteinExistence type="inferred from homology"/>
<dbReference type="GO" id="GO:1990904">
    <property type="term" value="C:ribonucleoprotein complex"/>
    <property type="evidence" value="ECO:0007669"/>
    <property type="project" value="UniProtKB-KW"/>
</dbReference>
<gene>
    <name evidence="7" type="primary">rpsH</name>
    <name evidence="9" type="ORF">A3J93_03125</name>
</gene>
<comment type="caution">
    <text evidence="9">The sequence shown here is derived from an EMBL/GenBank/DDBJ whole genome shotgun (WGS) entry which is preliminary data.</text>
</comment>
<evidence type="ECO:0000313" key="10">
    <source>
        <dbReference type="Proteomes" id="UP000177907"/>
    </source>
</evidence>
<dbReference type="GO" id="GO:0019843">
    <property type="term" value="F:rRNA binding"/>
    <property type="evidence" value="ECO:0007669"/>
    <property type="project" value="UniProtKB-UniRule"/>
</dbReference>
<keyword evidence="3 7" id="KW-0694">RNA-binding</keyword>
<dbReference type="Gene3D" id="3.30.1370.30">
    <property type="match status" value="1"/>
</dbReference>
<reference evidence="9 10" key="1">
    <citation type="journal article" date="2016" name="Nat. Commun.">
        <title>Thousands of microbial genomes shed light on interconnected biogeochemical processes in an aquifer system.</title>
        <authorList>
            <person name="Anantharaman K."/>
            <person name="Brown C.T."/>
            <person name="Hug L.A."/>
            <person name="Sharon I."/>
            <person name="Castelle C.J."/>
            <person name="Probst A.J."/>
            <person name="Thomas B.C."/>
            <person name="Singh A."/>
            <person name="Wilkins M.J."/>
            <person name="Karaoz U."/>
            <person name="Brodie E.L."/>
            <person name="Williams K.H."/>
            <person name="Hubbard S.S."/>
            <person name="Banfield J.F."/>
        </authorList>
    </citation>
    <scope>NUCLEOTIDE SEQUENCE [LARGE SCALE GENOMIC DNA]</scope>
</reference>
<keyword evidence="4 7" id="KW-0689">Ribosomal protein</keyword>
<dbReference type="HAMAP" id="MF_01302_B">
    <property type="entry name" value="Ribosomal_uS8_B"/>
    <property type="match status" value="1"/>
</dbReference>
<evidence type="ECO:0000256" key="8">
    <source>
        <dbReference type="RuleBase" id="RU003660"/>
    </source>
</evidence>
<dbReference type="PROSITE" id="PS00053">
    <property type="entry name" value="RIBOSOMAL_S8"/>
    <property type="match status" value="1"/>
</dbReference>
<evidence type="ECO:0000256" key="5">
    <source>
        <dbReference type="ARBA" id="ARBA00023274"/>
    </source>
</evidence>